<feature type="transmembrane region" description="Helical" evidence="7">
    <location>
        <begin position="53"/>
        <end position="75"/>
    </location>
</feature>
<dbReference type="PANTHER" id="PTHR43394:SF1">
    <property type="entry name" value="ATP-BINDING CASSETTE SUB-FAMILY B MEMBER 10, MITOCHONDRIAL"/>
    <property type="match status" value="1"/>
</dbReference>
<dbReference type="RefSeq" id="WP_225564634.1">
    <property type="nucleotide sequence ID" value="NZ_JAIXCQ010000003.1"/>
</dbReference>
<dbReference type="PROSITE" id="PS50929">
    <property type="entry name" value="ABC_TM1F"/>
    <property type="match status" value="1"/>
</dbReference>
<evidence type="ECO:0000256" key="2">
    <source>
        <dbReference type="ARBA" id="ARBA00022692"/>
    </source>
</evidence>
<feature type="transmembrane region" description="Helical" evidence="7">
    <location>
        <begin position="284"/>
        <end position="308"/>
    </location>
</feature>
<feature type="transmembrane region" description="Helical" evidence="7">
    <location>
        <begin position="193"/>
        <end position="211"/>
    </location>
</feature>
<dbReference type="SMART" id="SM00382">
    <property type="entry name" value="AAA"/>
    <property type="match status" value="1"/>
</dbReference>
<dbReference type="PANTHER" id="PTHR43394">
    <property type="entry name" value="ATP-DEPENDENT PERMEASE MDL1, MITOCHONDRIAL"/>
    <property type="match status" value="1"/>
</dbReference>
<dbReference type="SUPFAM" id="SSF90123">
    <property type="entry name" value="ABC transporter transmembrane region"/>
    <property type="match status" value="1"/>
</dbReference>
<keyword evidence="3" id="KW-0547">Nucleotide-binding</keyword>
<keyword evidence="5 7" id="KW-1133">Transmembrane helix</keyword>
<keyword evidence="11" id="KW-1185">Reference proteome</keyword>
<reference evidence="10 11" key="1">
    <citation type="submission" date="2021-09" db="EMBL/GenBank/DDBJ databases">
        <title>Isoptericola luteus sp. nov., a novel bacterium isolated from Harbin, the capital city of Heilongjiang province.</title>
        <authorList>
            <person name="Li J."/>
        </authorList>
    </citation>
    <scope>NUCLEOTIDE SEQUENCE [LARGE SCALE GENOMIC DNA]</scope>
    <source>
        <strain evidence="10 11">NEAU-Y5</strain>
    </source>
</reference>
<dbReference type="CDD" id="cd03228">
    <property type="entry name" value="ABCC_MRP_Like"/>
    <property type="match status" value="1"/>
</dbReference>
<evidence type="ECO:0000256" key="6">
    <source>
        <dbReference type="ARBA" id="ARBA00023136"/>
    </source>
</evidence>
<feature type="domain" description="ABC transmembrane type-1" evidence="9">
    <location>
        <begin position="55"/>
        <end position="343"/>
    </location>
</feature>
<gene>
    <name evidence="10" type="ORF">LEP48_05825</name>
</gene>
<keyword evidence="2 7" id="KW-0812">Transmembrane</keyword>
<dbReference type="Pfam" id="PF00005">
    <property type="entry name" value="ABC_tran"/>
    <property type="match status" value="1"/>
</dbReference>
<feature type="domain" description="ABC transporter" evidence="8">
    <location>
        <begin position="377"/>
        <end position="624"/>
    </location>
</feature>
<accession>A0ABS7ZD69</accession>
<dbReference type="PROSITE" id="PS50893">
    <property type="entry name" value="ABC_TRANSPORTER_2"/>
    <property type="match status" value="1"/>
</dbReference>
<comment type="subcellular location">
    <subcellularLocation>
        <location evidence="1">Cell membrane</location>
        <topology evidence="1">Multi-pass membrane protein</topology>
    </subcellularLocation>
</comment>
<dbReference type="InterPro" id="IPR003439">
    <property type="entry name" value="ABC_transporter-like_ATP-bd"/>
</dbReference>
<organism evidence="10 11">
    <name type="scientific">Isoptericola luteus</name>
    <dbReference type="NCBI Taxonomy" id="2879484"/>
    <lineage>
        <taxon>Bacteria</taxon>
        <taxon>Bacillati</taxon>
        <taxon>Actinomycetota</taxon>
        <taxon>Actinomycetes</taxon>
        <taxon>Micrococcales</taxon>
        <taxon>Promicromonosporaceae</taxon>
        <taxon>Isoptericola</taxon>
    </lineage>
</organism>
<dbReference type="Gene3D" id="1.20.1560.10">
    <property type="entry name" value="ABC transporter type 1, transmembrane domain"/>
    <property type="match status" value="1"/>
</dbReference>
<feature type="transmembrane region" description="Helical" evidence="7">
    <location>
        <begin position="168"/>
        <end position="187"/>
    </location>
</feature>
<evidence type="ECO:0000313" key="10">
    <source>
        <dbReference type="EMBL" id="MCA5892873.1"/>
    </source>
</evidence>
<dbReference type="Proteomes" id="UP001319870">
    <property type="component" value="Unassembled WGS sequence"/>
</dbReference>
<evidence type="ECO:0000259" key="8">
    <source>
        <dbReference type="PROSITE" id="PS50893"/>
    </source>
</evidence>
<evidence type="ECO:0000256" key="5">
    <source>
        <dbReference type="ARBA" id="ARBA00022989"/>
    </source>
</evidence>
<dbReference type="InterPro" id="IPR011527">
    <property type="entry name" value="ABC1_TM_dom"/>
</dbReference>
<evidence type="ECO:0000256" key="4">
    <source>
        <dbReference type="ARBA" id="ARBA00022840"/>
    </source>
</evidence>
<comment type="caution">
    <text evidence="10">The sequence shown here is derived from an EMBL/GenBank/DDBJ whole genome shotgun (WGS) entry which is preliminary data.</text>
</comment>
<evidence type="ECO:0000313" key="11">
    <source>
        <dbReference type="Proteomes" id="UP001319870"/>
    </source>
</evidence>
<dbReference type="InterPro" id="IPR036640">
    <property type="entry name" value="ABC1_TM_sf"/>
</dbReference>
<evidence type="ECO:0000259" key="9">
    <source>
        <dbReference type="PROSITE" id="PS50929"/>
    </source>
</evidence>
<sequence>MAQHRTSEPVDRVDPSDPAVIARAARSQRKSLGRLRRLVVRSTSLVWQSGRGLFVAMVVLQLVAAAALAGQVLVVARLLDAIIALPGSGESFTTLVWPVAALAGLMALTSIITALQGMVRRLLGERVARVMTEEVQEVATGVPLHRFESPAFFDRLQRVKSNALSRPFQVTQGLFTFFGAVAAGIGVGASLVAIHPLLLPLLAVGAAPLLLTSRRESRLEFAFSLDQTPNQRERFYVNMVATGRDEAKEVRAFETAGWLYRRYRDLYDRYLVDLRAHLGRRARLTVLGQVVSGLTLTLTMLVLVWFIASGDVSVAGAGAAIVAIRMLQGQIQAMLGGVQQVFESGLYLDDVDAFMALGRSDRSQEGTGELPDRFEGVACDTVAFRYPGAERDALHDVSVRVGPGEVVALVGENGSGKTTAAKVLAGLYEASDGTVTWSGVDYRDVRPSDLRARIAVIFQDIVRYAFSARENIALGDADTAGGAGGAAQVDARVRRAAAAAGIDDALGGLAHGYDTRLSKLFAESSDLSGGQWQRIAIARAFYRDAALVILDEPSAALDPRAEHALFESLRSTLEGRAALFISHRFSTVRSADRIYVMAGGRVVESGTHDELMALGGEYAEMFTLQASAYLTSGQ</sequence>
<dbReference type="SUPFAM" id="SSF52540">
    <property type="entry name" value="P-loop containing nucleoside triphosphate hydrolases"/>
    <property type="match status" value="1"/>
</dbReference>
<dbReference type="InterPro" id="IPR017871">
    <property type="entry name" value="ABC_transporter-like_CS"/>
</dbReference>
<name>A0ABS7ZD69_9MICO</name>
<evidence type="ECO:0000256" key="7">
    <source>
        <dbReference type="SAM" id="Phobius"/>
    </source>
</evidence>
<dbReference type="EMBL" id="JAIXCQ010000003">
    <property type="protein sequence ID" value="MCA5892873.1"/>
    <property type="molecule type" value="Genomic_DNA"/>
</dbReference>
<dbReference type="InterPro" id="IPR039421">
    <property type="entry name" value="Type_1_exporter"/>
</dbReference>
<evidence type="ECO:0000256" key="1">
    <source>
        <dbReference type="ARBA" id="ARBA00004651"/>
    </source>
</evidence>
<keyword evidence="4 10" id="KW-0067">ATP-binding</keyword>
<dbReference type="Gene3D" id="3.40.50.300">
    <property type="entry name" value="P-loop containing nucleotide triphosphate hydrolases"/>
    <property type="match status" value="1"/>
</dbReference>
<dbReference type="PROSITE" id="PS00211">
    <property type="entry name" value="ABC_TRANSPORTER_1"/>
    <property type="match status" value="1"/>
</dbReference>
<feature type="transmembrane region" description="Helical" evidence="7">
    <location>
        <begin position="95"/>
        <end position="119"/>
    </location>
</feature>
<proteinExistence type="predicted"/>
<dbReference type="GO" id="GO:0005524">
    <property type="term" value="F:ATP binding"/>
    <property type="evidence" value="ECO:0007669"/>
    <property type="project" value="UniProtKB-KW"/>
</dbReference>
<keyword evidence="6 7" id="KW-0472">Membrane</keyword>
<dbReference type="InterPro" id="IPR003593">
    <property type="entry name" value="AAA+_ATPase"/>
</dbReference>
<evidence type="ECO:0000256" key="3">
    <source>
        <dbReference type="ARBA" id="ARBA00022741"/>
    </source>
</evidence>
<dbReference type="InterPro" id="IPR027417">
    <property type="entry name" value="P-loop_NTPase"/>
</dbReference>
<protein>
    <submittedName>
        <fullName evidence="10">ABC transporter ATP-binding protein/permease</fullName>
    </submittedName>
</protein>